<dbReference type="Proteomes" id="UP000530564">
    <property type="component" value="Unassembled WGS sequence"/>
</dbReference>
<evidence type="ECO:0000313" key="2">
    <source>
        <dbReference type="Proteomes" id="UP000530564"/>
    </source>
</evidence>
<dbReference type="RefSeq" id="WP_183774751.1">
    <property type="nucleotide sequence ID" value="NZ_JACIDK010000004.1"/>
</dbReference>
<name>A0A840A541_9CAUL</name>
<keyword evidence="2" id="KW-1185">Reference proteome</keyword>
<comment type="caution">
    <text evidence="1">The sequence shown here is derived from an EMBL/GenBank/DDBJ whole genome shotgun (WGS) entry which is preliminary data.</text>
</comment>
<proteinExistence type="predicted"/>
<dbReference type="EMBL" id="JACIDK010000004">
    <property type="protein sequence ID" value="MBB3892472.1"/>
    <property type="molecule type" value="Genomic_DNA"/>
</dbReference>
<evidence type="ECO:0000313" key="1">
    <source>
        <dbReference type="EMBL" id="MBB3892472.1"/>
    </source>
</evidence>
<dbReference type="AlphaFoldDB" id="A0A840A541"/>
<accession>A0A840A541</accession>
<gene>
    <name evidence="1" type="ORF">GGQ61_003205</name>
</gene>
<sequence>MSTSVVYSHETVSLDGQFFSDCEFLKSRLIFAGGEPPIFENCRFQDCEWRFDGPAGNTLAYLKNLWGAGEKASVQSAIKEITGAAR</sequence>
<organism evidence="1 2">
    <name type="scientific">Phenylobacterium haematophilum</name>
    <dbReference type="NCBI Taxonomy" id="98513"/>
    <lineage>
        <taxon>Bacteria</taxon>
        <taxon>Pseudomonadati</taxon>
        <taxon>Pseudomonadota</taxon>
        <taxon>Alphaproteobacteria</taxon>
        <taxon>Caulobacterales</taxon>
        <taxon>Caulobacteraceae</taxon>
        <taxon>Phenylobacterium</taxon>
    </lineage>
</organism>
<reference evidence="1 2" key="1">
    <citation type="submission" date="2020-08" db="EMBL/GenBank/DDBJ databases">
        <title>Genomic Encyclopedia of Type Strains, Phase IV (KMG-IV): sequencing the most valuable type-strain genomes for metagenomic binning, comparative biology and taxonomic classification.</title>
        <authorList>
            <person name="Goeker M."/>
        </authorList>
    </citation>
    <scope>NUCLEOTIDE SEQUENCE [LARGE SCALE GENOMIC DNA]</scope>
    <source>
        <strain evidence="1 2">DSM 21793</strain>
    </source>
</reference>
<protein>
    <submittedName>
        <fullName evidence="1">Uncharacterized protein</fullName>
    </submittedName>
</protein>